<reference evidence="1 2" key="1">
    <citation type="submission" date="2021-02" db="EMBL/GenBank/DDBJ databases">
        <title>Porcisia hertigi Genome sequencing and assembly.</title>
        <authorList>
            <person name="Almutairi H."/>
            <person name="Gatherer D."/>
        </authorList>
    </citation>
    <scope>NUCLEOTIDE SEQUENCE [LARGE SCALE GENOMIC DNA]</scope>
    <source>
        <strain evidence="1 2">C119</strain>
    </source>
</reference>
<name>A0A836ICD7_9TRYP</name>
<sequence length="727" mass="80365">MSLRQSARRWQSAYKAFERPFRSISAVTPAHHPLSAKKSGLSSSTHMWESVVSAFYDEFVLYTQHRSNEVRLTQTAEVAMLRCLSEKRPNEALEVYEAVCRCGLIGMSSRTLSRCSCRTLSNKTPVHTGTSQAFVSLDQLAQRALTHVPHRKSMHAMLALLMAAELEAAPLPTTDYGYARMMTRSAHRNRDLEASSNNAYVTPAETADGRGTLAEPALLPPIGTLSAAEQARIRIQQHLYTLHATQQLCQPLGKECCLVEMHQLCAPSSVNLCASKKTMHTAGDVEVGPLYTLSHVILHHPFTFIQPSAPWAQREMHWEDIGSRVCVQALAPADVARLTKIEETVRPYRLLCKDSLTFLSRMVPNWDTVLVRRVAETLVIPAAAHGVFPDSYRRLRSAAAQSRRSSVGATLSRPGRARVQITTPECCTSWTDAATHRLFGEESGDGHASPLSRVEHIIKRRVHHDVVVPDTPYILQRFQQLKHLSRHREVIVTHSVFLDLVAAASLSTHPTRFHARRVLREVMCATTTAVTGRVYDKTGSTFDVQDSVSASLRQQQQLSGFTLLGLQDELALLERCPERFYLSAFPSAASLSDQALMGKRTSLDRATYLGDIEPGSYLSVVLVAKQLERMIAAHDNGEDFFASDTAAAPTSTHAKINNLVQQILEGNSSASNPTKPFSQQPSGPLFRNRSHGLWARLPIVIATTQDNTRMGAFTVGLNMYPPAGVVP</sequence>
<protein>
    <submittedName>
        <fullName evidence="1">Uncharacterized protein</fullName>
    </submittedName>
</protein>
<proteinExistence type="predicted"/>
<accession>A0A836ICD7</accession>
<dbReference type="KEGG" id="phet:94287269"/>
<comment type="caution">
    <text evidence="1">The sequence shown here is derived from an EMBL/GenBank/DDBJ whole genome shotgun (WGS) entry which is preliminary data.</text>
</comment>
<dbReference type="AlphaFoldDB" id="A0A836ICD7"/>
<dbReference type="OrthoDB" id="273058at2759"/>
<gene>
    <name evidence="1" type="ORF">JKF63_01144</name>
</gene>
<evidence type="ECO:0000313" key="1">
    <source>
        <dbReference type="EMBL" id="KAG5492565.1"/>
    </source>
</evidence>
<dbReference type="GeneID" id="94287269"/>
<dbReference type="Proteomes" id="UP000674318">
    <property type="component" value="Chromosome 35"/>
</dbReference>
<dbReference type="RefSeq" id="XP_067753349.1">
    <property type="nucleotide sequence ID" value="XM_067897192.1"/>
</dbReference>
<keyword evidence="2" id="KW-1185">Reference proteome</keyword>
<evidence type="ECO:0000313" key="2">
    <source>
        <dbReference type="Proteomes" id="UP000674318"/>
    </source>
</evidence>
<organism evidence="1 2">
    <name type="scientific">Porcisia hertigi</name>
    <dbReference type="NCBI Taxonomy" id="2761500"/>
    <lineage>
        <taxon>Eukaryota</taxon>
        <taxon>Discoba</taxon>
        <taxon>Euglenozoa</taxon>
        <taxon>Kinetoplastea</taxon>
        <taxon>Metakinetoplastina</taxon>
        <taxon>Trypanosomatida</taxon>
        <taxon>Trypanosomatidae</taxon>
        <taxon>Leishmaniinae</taxon>
        <taxon>Porcisia</taxon>
    </lineage>
</organism>
<dbReference type="EMBL" id="JAFJZO010000035">
    <property type="protein sequence ID" value="KAG5492565.1"/>
    <property type="molecule type" value="Genomic_DNA"/>
</dbReference>